<protein>
    <recommendedName>
        <fullName evidence="5 6">Dephospho-CoA kinase</fullName>
        <ecNumber evidence="5 6">2.7.1.24</ecNumber>
    </recommendedName>
    <alternativeName>
        <fullName evidence="5">Dephosphocoenzyme A kinase</fullName>
    </alternativeName>
</protein>
<evidence type="ECO:0000256" key="6">
    <source>
        <dbReference type="NCBIfam" id="TIGR00152"/>
    </source>
</evidence>
<organism evidence="7 8">
    <name type="scientific">Marinicauda pacifica</name>
    <dbReference type="NCBI Taxonomy" id="1133559"/>
    <lineage>
        <taxon>Bacteria</taxon>
        <taxon>Pseudomonadati</taxon>
        <taxon>Pseudomonadota</taxon>
        <taxon>Alphaproteobacteria</taxon>
        <taxon>Maricaulales</taxon>
        <taxon>Maricaulaceae</taxon>
        <taxon>Marinicauda</taxon>
    </lineage>
</organism>
<dbReference type="InterPro" id="IPR001977">
    <property type="entry name" value="Depp_CoAkinase"/>
</dbReference>
<accession>A0A4S2H9V9</accession>
<dbReference type="Gene3D" id="3.40.50.300">
    <property type="entry name" value="P-loop containing nucleotide triphosphate hydrolases"/>
    <property type="match status" value="1"/>
</dbReference>
<feature type="binding site" evidence="5">
    <location>
        <begin position="11"/>
        <end position="16"/>
    </location>
    <ligand>
        <name>ATP</name>
        <dbReference type="ChEBI" id="CHEBI:30616"/>
    </ligand>
</feature>
<dbReference type="Proteomes" id="UP000305451">
    <property type="component" value="Unassembled WGS sequence"/>
</dbReference>
<dbReference type="NCBIfam" id="TIGR00152">
    <property type="entry name" value="dephospho-CoA kinase"/>
    <property type="match status" value="1"/>
</dbReference>
<dbReference type="CDD" id="cd02022">
    <property type="entry name" value="DPCK"/>
    <property type="match status" value="1"/>
</dbReference>
<dbReference type="SUPFAM" id="SSF52540">
    <property type="entry name" value="P-loop containing nucleoside triphosphate hydrolases"/>
    <property type="match status" value="1"/>
</dbReference>
<comment type="pathway">
    <text evidence="5">Cofactor biosynthesis; coenzyme A biosynthesis; CoA from (R)-pantothenate: step 5/5.</text>
</comment>
<keyword evidence="2 5" id="KW-0547">Nucleotide-binding</keyword>
<keyword evidence="5 7" id="KW-0418">Kinase</keyword>
<keyword evidence="4 5" id="KW-0173">Coenzyme A biosynthesis</keyword>
<dbReference type="PANTHER" id="PTHR10695">
    <property type="entry name" value="DEPHOSPHO-COA KINASE-RELATED"/>
    <property type="match status" value="1"/>
</dbReference>
<keyword evidence="8" id="KW-1185">Reference proteome</keyword>
<dbReference type="RefSeq" id="WP_135945628.1">
    <property type="nucleotide sequence ID" value="NZ_BMEI01000003.1"/>
</dbReference>
<dbReference type="OrthoDB" id="9812943at2"/>
<dbReference type="GO" id="GO:0005524">
    <property type="term" value="F:ATP binding"/>
    <property type="evidence" value="ECO:0007669"/>
    <property type="project" value="UniProtKB-UniRule"/>
</dbReference>
<comment type="caution">
    <text evidence="7">The sequence shown here is derived from an EMBL/GenBank/DDBJ whole genome shotgun (WGS) entry which is preliminary data.</text>
</comment>
<dbReference type="UniPathway" id="UPA00241">
    <property type="reaction ID" value="UER00356"/>
</dbReference>
<gene>
    <name evidence="5" type="primary">coaE</name>
    <name evidence="7" type="ORF">E5162_12720</name>
</gene>
<dbReference type="PROSITE" id="PS51219">
    <property type="entry name" value="DPCK"/>
    <property type="match status" value="1"/>
</dbReference>
<dbReference type="GO" id="GO:0005737">
    <property type="term" value="C:cytoplasm"/>
    <property type="evidence" value="ECO:0007669"/>
    <property type="project" value="UniProtKB-SubCell"/>
</dbReference>
<evidence type="ECO:0000256" key="4">
    <source>
        <dbReference type="ARBA" id="ARBA00022993"/>
    </source>
</evidence>
<dbReference type="GO" id="GO:0004140">
    <property type="term" value="F:dephospho-CoA kinase activity"/>
    <property type="evidence" value="ECO:0007669"/>
    <property type="project" value="UniProtKB-UniRule"/>
</dbReference>
<keyword evidence="5 7" id="KW-0808">Transferase</keyword>
<keyword evidence="3 5" id="KW-0067">ATP-binding</keyword>
<evidence type="ECO:0000256" key="5">
    <source>
        <dbReference type="HAMAP-Rule" id="MF_00376"/>
    </source>
</evidence>
<comment type="function">
    <text evidence="5">Catalyzes the phosphorylation of the 3'-hydroxyl group of dephosphocoenzyme A to form coenzyme A.</text>
</comment>
<dbReference type="HAMAP" id="MF_00376">
    <property type="entry name" value="Dephospho_CoA_kinase"/>
    <property type="match status" value="1"/>
</dbReference>
<dbReference type="AlphaFoldDB" id="A0A4S2H9V9"/>
<comment type="catalytic activity">
    <reaction evidence="5">
        <text>3'-dephospho-CoA + ATP = ADP + CoA + H(+)</text>
        <dbReference type="Rhea" id="RHEA:18245"/>
        <dbReference type="ChEBI" id="CHEBI:15378"/>
        <dbReference type="ChEBI" id="CHEBI:30616"/>
        <dbReference type="ChEBI" id="CHEBI:57287"/>
        <dbReference type="ChEBI" id="CHEBI:57328"/>
        <dbReference type="ChEBI" id="CHEBI:456216"/>
        <dbReference type="EC" id="2.7.1.24"/>
    </reaction>
</comment>
<dbReference type="Pfam" id="PF01121">
    <property type="entry name" value="CoaE"/>
    <property type="match status" value="1"/>
</dbReference>
<comment type="similarity">
    <text evidence="1 5">Belongs to the CoaE family.</text>
</comment>
<name>A0A4S2H9V9_9PROT</name>
<comment type="subcellular location">
    <subcellularLocation>
        <location evidence="5">Cytoplasm</location>
    </subcellularLocation>
</comment>
<dbReference type="EC" id="2.7.1.24" evidence="5 6"/>
<dbReference type="PANTHER" id="PTHR10695:SF46">
    <property type="entry name" value="BIFUNCTIONAL COENZYME A SYNTHASE-RELATED"/>
    <property type="match status" value="1"/>
</dbReference>
<evidence type="ECO:0000313" key="7">
    <source>
        <dbReference type="EMBL" id="TGY92493.1"/>
    </source>
</evidence>
<keyword evidence="5" id="KW-0963">Cytoplasm</keyword>
<dbReference type="EMBL" id="SRXV01000003">
    <property type="protein sequence ID" value="TGY92493.1"/>
    <property type="molecule type" value="Genomic_DNA"/>
</dbReference>
<evidence type="ECO:0000256" key="1">
    <source>
        <dbReference type="ARBA" id="ARBA00009018"/>
    </source>
</evidence>
<dbReference type="InterPro" id="IPR027417">
    <property type="entry name" value="P-loop_NTPase"/>
</dbReference>
<sequence length="198" mass="21257">MKIIGLTGSIGMGKSTTAMLLADEGATVFDADAVVADLYTHGGAAVEPVGKAFPGVVREGQIDRDALSAALRANPSEFKRLEALVHPLVAAARADFFAQSEARGARFAVLDVPLLFETGLDDHVDAVIVVTAPEDVQRQRVLARAGMNGEKLDAILARQLPDGEKRKRADFVVDTSRGIEDARKQVRNILKQLEDQAR</sequence>
<evidence type="ECO:0000256" key="2">
    <source>
        <dbReference type="ARBA" id="ARBA00022741"/>
    </source>
</evidence>
<dbReference type="GO" id="GO:0015937">
    <property type="term" value="P:coenzyme A biosynthetic process"/>
    <property type="evidence" value="ECO:0007669"/>
    <property type="project" value="UniProtKB-UniRule"/>
</dbReference>
<proteinExistence type="inferred from homology"/>
<reference evidence="7 8" key="1">
    <citation type="journal article" date="2013" name="Int. J. Syst. Evol. Microbiol.">
        <title>Marinicauda pacifica gen. nov., sp. nov., a prosthecate alphaproteobacterium of the family Hyphomonadaceae isolated from deep seawater.</title>
        <authorList>
            <person name="Zhang X.Y."/>
            <person name="Li G.W."/>
            <person name="Wang C.S."/>
            <person name="Zhang Y.J."/>
            <person name="Xu X.W."/>
            <person name="Li H."/>
            <person name="Liu A."/>
            <person name="Liu C."/>
            <person name="Xie B.B."/>
            <person name="Qin Q.L."/>
            <person name="Xu Z."/>
            <person name="Chen X.L."/>
            <person name="Zhou B.C."/>
            <person name="Zhang Y.Z."/>
        </authorList>
    </citation>
    <scope>NUCLEOTIDE SEQUENCE [LARGE SCALE GENOMIC DNA]</scope>
    <source>
        <strain evidence="7 8">P-1 km-3</strain>
    </source>
</reference>
<evidence type="ECO:0000256" key="3">
    <source>
        <dbReference type="ARBA" id="ARBA00022840"/>
    </source>
</evidence>
<evidence type="ECO:0000313" key="8">
    <source>
        <dbReference type="Proteomes" id="UP000305451"/>
    </source>
</evidence>